<feature type="region of interest" description="Disordered" evidence="1">
    <location>
        <begin position="79"/>
        <end position="98"/>
    </location>
</feature>
<proteinExistence type="predicted"/>
<dbReference type="Proteomes" id="UP000823388">
    <property type="component" value="Chromosome 2K"/>
</dbReference>
<comment type="caution">
    <text evidence="2">The sequence shown here is derived from an EMBL/GenBank/DDBJ whole genome shotgun (WGS) entry which is preliminary data.</text>
</comment>
<reference evidence="2" key="1">
    <citation type="submission" date="2020-05" db="EMBL/GenBank/DDBJ databases">
        <title>WGS assembly of Panicum virgatum.</title>
        <authorList>
            <person name="Lovell J.T."/>
            <person name="Jenkins J."/>
            <person name="Shu S."/>
            <person name="Juenger T.E."/>
            <person name="Schmutz J."/>
        </authorList>
    </citation>
    <scope>NUCLEOTIDE SEQUENCE</scope>
    <source>
        <strain evidence="2">AP13</strain>
    </source>
</reference>
<evidence type="ECO:0000313" key="2">
    <source>
        <dbReference type="EMBL" id="KAG2640037.1"/>
    </source>
</evidence>
<sequence>MGAARSLLVAASVVRQIFCPIWELFLVTTLRRAGPGGMSIGAFWARRACGGRRPSTGVGGQVHGQLQRTAAGLKFSTLHGQANTGGTRGRRRGETTRRRNSVVAQCLLLPLAINHGSEWPAAGAAGLHQAHPRLPPVHFRAQQQARPVHAPTQARLAGLEDHPPAGQFAHSSPILLATPCSQSRHYLYIVHACHLFCCERDA</sequence>
<name>A0A8T0W013_PANVG</name>
<protein>
    <submittedName>
        <fullName evidence="2">Uncharacterized protein</fullName>
    </submittedName>
</protein>
<accession>A0A8T0W013</accession>
<dbReference type="EMBL" id="CM029039">
    <property type="protein sequence ID" value="KAG2640037.1"/>
    <property type="molecule type" value="Genomic_DNA"/>
</dbReference>
<gene>
    <name evidence="2" type="ORF">PVAP13_2KG065500</name>
</gene>
<keyword evidence="3" id="KW-1185">Reference proteome</keyword>
<evidence type="ECO:0000256" key="1">
    <source>
        <dbReference type="SAM" id="MobiDB-lite"/>
    </source>
</evidence>
<dbReference type="AlphaFoldDB" id="A0A8T0W013"/>
<evidence type="ECO:0000313" key="3">
    <source>
        <dbReference type="Proteomes" id="UP000823388"/>
    </source>
</evidence>
<organism evidence="2 3">
    <name type="scientific">Panicum virgatum</name>
    <name type="common">Blackwell switchgrass</name>
    <dbReference type="NCBI Taxonomy" id="38727"/>
    <lineage>
        <taxon>Eukaryota</taxon>
        <taxon>Viridiplantae</taxon>
        <taxon>Streptophyta</taxon>
        <taxon>Embryophyta</taxon>
        <taxon>Tracheophyta</taxon>
        <taxon>Spermatophyta</taxon>
        <taxon>Magnoliopsida</taxon>
        <taxon>Liliopsida</taxon>
        <taxon>Poales</taxon>
        <taxon>Poaceae</taxon>
        <taxon>PACMAD clade</taxon>
        <taxon>Panicoideae</taxon>
        <taxon>Panicodae</taxon>
        <taxon>Paniceae</taxon>
        <taxon>Panicinae</taxon>
        <taxon>Panicum</taxon>
        <taxon>Panicum sect. Hiantes</taxon>
    </lineage>
</organism>